<dbReference type="Proteomes" id="UP001314205">
    <property type="component" value="Unassembled WGS sequence"/>
</dbReference>
<sequence>MNSWDNQIHQYAMQNAIAMNSMMAPPVMPSNIMVQENAMNVAPMKPPPVPPLIGPVLPEGMLNDNNVEGSNAPAVDSEVQSAEAESSTHSQRRHSRDRGRRGSSRDKRDREKDRRHRSRSRDRNDRHDRGDRNDRNRHNRRDRSSKWESDRDRPGLSQGAATPMIPVGNMMIPGNMMSFNNMMPNTMMGQQQMDMQAQSMMPGMNMMPSMMSNIVDPNMMMMNQQMMSLMPNQQIYLNCGVLLPPLPGSSTPNRRERPKGCRTVVVGGLPYGVTSEIVVEIFQRFGDITEVKSPRYGIYHIRFSSEEIVEQAFSLTGYRFKFHDQLDNEATTIFIDYAVNREDENEYEKNKRNRGFTPPRAEPFTANALATITEKIKSEEEFANSAPTLAVWLERGECNKKNANVFYSLIQASNNQLRRLFNEKMQLDEEFQNLKSSMREKFARVVMQFEQVAKILSAAKHQRVSDHFTKQQRRNIEMWLKMTEEVENIKEEFNHIFEDDDIDKPSPNKAMVSQEKYDELKTENENLMYELEGYKNEAYLAKDEAERKFEKFKAHFIAQQALQNKQVYPPLPSTTSYLTEKASSPSIKPKPLPPPPTPDDDKVITSGPSVPPSEAKLISILTAFLMVHPLGASLDYLVSYVRSMTPNVTQATVSQMLQKYTDVFHCKTSGVGASIEHRWTFITFDLIKSEA</sequence>
<comment type="caution">
    <text evidence="6">The sequence shown here is derived from an EMBL/GenBank/DDBJ whole genome shotgun (WGS) entry which is preliminary data.</text>
</comment>
<keyword evidence="1 2" id="KW-0694">RNA-binding</keyword>
<dbReference type="InterPro" id="IPR012677">
    <property type="entry name" value="Nucleotide-bd_a/b_plait_sf"/>
</dbReference>
<keyword evidence="3" id="KW-0175">Coiled coil</keyword>
<evidence type="ECO:0000256" key="4">
    <source>
        <dbReference type="SAM" id="MobiDB-lite"/>
    </source>
</evidence>
<dbReference type="InterPro" id="IPR035979">
    <property type="entry name" value="RBD_domain_sf"/>
</dbReference>
<feature type="compositionally biased region" description="Basic and acidic residues" evidence="4">
    <location>
        <begin position="103"/>
        <end position="112"/>
    </location>
</feature>
<feature type="region of interest" description="Disordered" evidence="4">
    <location>
        <begin position="569"/>
        <end position="608"/>
    </location>
</feature>
<feature type="compositionally biased region" description="Polar residues" evidence="4">
    <location>
        <begin position="78"/>
        <end position="89"/>
    </location>
</feature>
<evidence type="ECO:0000256" key="1">
    <source>
        <dbReference type="ARBA" id="ARBA00022884"/>
    </source>
</evidence>
<dbReference type="Pfam" id="PF00076">
    <property type="entry name" value="RRM_1"/>
    <property type="match status" value="1"/>
</dbReference>
<proteinExistence type="predicted"/>
<evidence type="ECO:0000256" key="3">
    <source>
        <dbReference type="SAM" id="Coils"/>
    </source>
</evidence>
<organism evidence="6 7">
    <name type="scientific">Parnassius mnemosyne</name>
    <name type="common">clouded apollo</name>
    <dbReference type="NCBI Taxonomy" id="213953"/>
    <lineage>
        <taxon>Eukaryota</taxon>
        <taxon>Metazoa</taxon>
        <taxon>Ecdysozoa</taxon>
        <taxon>Arthropoda</taxon>
        <taxon>Hexapoda</taxon>
        <taxon>Insecta</taxon>
        <taxon>Pterygota</taxon>
        <taxon>Neoptera</taxon>
        <taxon>Endopterygota</taxon>
        <taxon>Lepidoptera</taxon>
        <taxon>Glossata</taxon>
        <taxon>Ditrysia</taxon>
        <taxon>Papilionoidea</taxon>
        <taxon>Papilionidae</taxon>
        <taxon>Parnassiinae</taxon>
        <taxon>Parnassini</taxon>
        <taxon>Parnassius</taxon>
        <taxon>Driopa</taxon>
    </lineage>
</organism>
<dbReference type="InterPro" id="IPR000504">
    <property type="entry name" value="RRM_dom"/>
</dbReference>
<dbReference type="GO" id="GO:0016491">
    <property type="term" value="F:oxidoreductase activity"/>
    <property type="evidence" value="ECO:0007669"/>
    <property type="project" value="InterPro"/>
</dbReference>
<dbReference type="EMBL" id="CAVLGL010000083">
    <property type="protein sequence ID" value="CAK1588993.1"/>
    <property type="molecule type" value="Genomic_DNA"/>
</dbReference>
<dbReference type="AlphaFoldDB" id="A0AAV1L250"/>
<dbReference type="InterPro" id="IPR038876">
    <property type="entry name" value="ENOX"/>
</dbReference>
<gene>
    <name evidence="6" type="ORF">PARMNEM_LOCUS9557</name>
</gene>
<feature type="compositionally biased region" description="Basic residues" evidence="4">
    <location>
        <begin position="90"/>
        <end position="102"/>
    </location>
</feature>
<accession>A0AAV1L250</accession>
<protein>
    <recommendedName>
        <fullName evidence="5">RRM domain-containing protein</fullName>
    </recommendedName>
</protein>
<keyword evidence="7" id="KW-1185">Reference proteome</keyword>
<dbReference type="GO" id="GO:0009897">
    <property type="term" value="C:external side of plasma membrane"/>
    <property type="evidence" value="ECO:0007669"/>
    <property type="project" value="InterPro"/>
</dbReference>
<evidence type="ECO:0000256" key="2">
    <source>
        <dbReference type="PROSITE-ProRule" id="PRU00176"/>
    </source>
</evidence>
<name>A0AAV1L250_9NEOP</name>
<dbReference type="SUPFAM" id="SSF54928">
    <property type="entry name" value="RNA-binding domain, RBD"/>
    <property type="match status" value="1"/>
</dbReference>
<dbReference type="PROSITE" id="PS50102">
    <property type="entry name" value="RRM"/>
    <property type="match status" value="1"/>
</dbReference>
<feature type="coiled-coil region" evidence="3">
    <location>
        <begin position="410"/>
        <end position="437"/>
    </location>
</feature>
<dbReference type="SMART" id="SM00360">
    <property type="entry name" value="RRM"/>
    <property type="match status" value="1"/>
</dbReference>
<evidence type="ECO:0000313" key="7">
    <source>
        <dbReference type="Proteomes" id="UP001314205"/>
    </source>
</evidence>
<dbReference type="GO" id="GO:0007624">
    <property type="term" value="P:ultradian rhythm"/>
    <property type="evidence" value="ECO:0007669"/>
    <property type="project" value="InterPro"/>
</dbReference>
<evidence type="ECO:0000259" key="5">
    <source>
        <dbReference type="PROSITE" id="PS50102"/>
    </source>
</evidence>
<feature type="compositionally biased region" description="Polar residues" evidence="4">
    <location>
        <begin position="573"/>
        <end position="582"/>
    </location>
</feature>
<dbReference type="PANTHER" id="PTHR16001">
    <property type="entry name" value="ECTO-NOX DISULFIDE-THIOL EXCHANGER"/>
    <property type="match status" value="1"/>
</dbReference>
<dbReference type="Gene3D" id="3.30.70.330">
    <property type="match status" value="1"/>
</dbReference>
<reference evidence="6 7" key="1">
    <citation type="submission" date="2023-11" db="EMBL/GenBank/DDBJ databases">
        <authorList>
            <person name="Hedman E."/>
            <person name="Englund M."/>
            <person name="Stromberg M."/>
            <person name="Nyberg Akerstrom W."/>
            <person name="Nylinder S."/>
            <person name="Jareborg N."/>
            <person name="Kallberg Y."/>
            <person name="Kronander E."/>
        </authorList>
    </citation>
    <scope>NUCLEOTIDE SEQUENCE [LARGE SCALE GENOMIC DNA]</scope>
</reference>
<feature type="region of interest" description="Disordered" evidence="4">
    <location>
        <begin position="55"/>
        <end position="167"/>
    </location>
</feature>
<dbReference type="GO" id="GO:0003723">
    <property type="term" value="F:RNA binding"/>
    <property type="evidence" value="ECO:0007669"/>
    <property type="project" value="UniProtKB-UniRule"/>
</dbReference>
<feature type="compositionally biased region" description="Basic and acidic residues" evidence="4">
    <location>
        <begin position="121"/>
        <end position="154"/>
    </location>
</feature>
<evidence type="ECO:0000313" key="6">
    <source>
        <dbReference type="EMBL" id="CAK1588993.1"/>
    </source>
</evidence>
<feature type="compositionally biased region" description="Pro residues" evidence="4">
    <location>
        <begin position="588"/>
        <end position="597"/>
    </location>
</feature>
<dbReference type="PANTHER" id="PTHR16001:SF4">
    <property type="entry name" value="ECTO-NOX DISULFIDE-THIOL EXCHANGER 1-LIKE PROTEIN"/>
    <property type="match status" value="1"/>
</dbReference>
<feature type="domain" description="RRM" evidence="5">
    <location>
        <begin position="262"/>
        <end position="340"/>
    </location>
</feature>